<dbReference type="Pfam" id="PF01551">
    <property type="entry name" value="Peptidase_M23"/>
    <property type="match status" value="1"/>
</dbReference>
<proteinExistence type="predicted"/>
<dbReference type="Gene3D" id="2.20.230.10">
    <property type="entry name" value="Resuscitation-promoting factor rpfb"/>
    <property type="match status" value="1"/>
</dbReference>
<dbReference type="EMBL" id="VSSQ01032919">
    <property type="protein sequence ID" value="MPM84352.1"/>
    <property type="molecule type" value="Genomic_DNA"/>
</dbReference>
<dbReference type="PANTHER" id="PTHR21666">
    <property type="entry name" value="PEPTIDASE-RELATED"/>
    <property type="match status" value="1"/>
</dbReference>
<evidence type="ECO:0000313" key="3">
    <source>
        <dbReference type="EMBL" id="MPM84352.1"/>
    </source>
</evidence>
<protein>
    <recommendedName>
        <fullName evidence="2">G5 domain-containing protein</fullName>
    </recommendedName>
</protein>
<dbReference type="SUPFAM" id="SSF51261">
    <property type="entry name" value="Duplicated hybrid motif"/>
    <property type="match status" value="1"/>
</dbReference>
<dbReference type="InterPro" id="IPR011098">
    <property type="entry name" value="G5_dom"/>
</dbReference>
<dbReference type="AlphaFoldDB" id="A0A645D6T9"/>
<dbReference type="InterPro" id="IPR016047">
    <property type="entry name" value="M23ase_b-sheet_dom"/>
</dbReference>
<dbReference type="InterPro" id="IPR011055">
    <property type="entry name" value="Dup_hybrid_motif"/>
</dbReference>
<dbReference type="CDD" id="cd12797">
    <property type="entry name" value="M23_peptidase"/>
    <property type="match status" value="1"/>
</dbReference>
<evidence type="ECO:0000256" key="1">
    <source>
        <dbReference type="ARBA" id="ARBA00022729"/>
    </source>
</evidence>
<gene>
    <name evidence="3" type="ORF">SDC9_131423</name>
</gene>
<dbReference type="GO" id="GO:0004222">
    <property type="term" value="F:metalloendopeptidase activity"/>
    <property type="evidence" value="ECO:0007669"/>
    <property type="project" value="TreeGrafter"/>
</dbReference>
<keyword evidence="1" id="KW-0732">Signal</keyword>
<dbReference type="PANTHER" id="PTHR21666:SF289">
    <property type="entry name" value="L-ALA--D-GLU ENDOPEPTIDASE"/>
    <property type="match status" value="1"/>
</dbReference>
<evidence type="ECO:0000259" key="2">
    <source>
        <dbReference type="PROSITE" id="PS51109"/>
    </source>
</evidence>
<sequence>MSNVLVREEEGSKNVYYQEVYVNGVLSTYQVLSEEITLEPIQEVVEYGTKIIPGVGSGSFRYPVDNVKITCHWYCYAGHTAIDVVNIYSRYGSVKAADRGTIEETGYTSINGYYVWINHNNGYRTYYGHMSRPCYFSEGVNVEKGEVIGQIGMTGKASGPHVHFVIEYNGVRYNPCRWLGC</sequence>
<name>A0A645D6T9_9ZZZZ</name>
<reference evidence="3" key="1">
    <citation type="submission" date="2019-08" db="EMBL/GenBank/DDBJ databases">
        <authorList>
            <person name="Kucharzyk K."/>
            <person name="Murdoch R.W."/>
            <person name="Higgins S."/>
            <person name="Loffler F."/>
        </authorList>
    </citation>
    <scope>NUCLEOTIDE SEQUENCE</scope>
</reference>
<dbReference type="Gene3D" id="2.70.70.10">
    <property type="entry name" value="Glucose Permease (Domain IIA)"/>
    <property type="match status" value="1"/>
</dbReference>
<organism evidence="3">
    <name type="scientific">bioreactor metagenome</name>
    <dbReference type="NCBI Taxonomy" id="1076179"/>
    <lineage>
        <taxon>unclassified sequences</taxon>
        <taxon>metagenomes</taxon>
        <taxon>ecological metagenomes</taxon>
    </lineage>
</organism>
<feature type="domain" description="G5" evidence="2">
    <location>
        <begin position="1"/>
        <end position="51"/>
    </location>
</feature>
<accession>A0A645D6T9</accession>
<dbReference type="PROSITE" id="PS51109">
    <property type="entry name" value="G5"/>
    <property type="match status" value="1"/>
</dbReference>
<comment type="caution">
    <text evidence="3">The sequence shown here is derived from an EMBL/GenBank/DDBJ whole genome shotgun (WGS) entry which is preliminary data.</text>
</comment>
<dbReference type="InterPro" id="IPR050570">
    <property type="entry name" value="Cell_wall_metabolism_enzyme"/>
</dbReference>
<dbReference type="Pfam" id="PF07501">
    <property type="entry name" value="G5"/>
    <property type="match status" value="1"/>
</dbReference>